<dbReference type="Pfam" id="PF08281">
    <property type="entry name" value="Sigma70_r4_2"/>
    <property type="match status" value="1"/>
</dbReference>
<dbReference type="InterPro" id="IPR013324">
    <property type="entry name" value="RNA_pol_sigma_r3/r4-like"/>
</dbReference>
<dbReference type="PANTHER" id="PTHR47756">
    <property type="entry name" value="BLL6612 PROTEIN-RELATED"/>
    <property type="match status" value="1"/>
</dbReference>
<proteinExistence type="inferred from homology"/>
<keyword evidence="2" id="KW-0805">Transcription regulation</keyword>
<dbReference type="RefSeq" id="WP_286289046.1">
    <property type="nucleotide sequence ID" value="NZ_JASXSZ010000003.1"/>
</dbReference>
<evidence type="ECO:0000313" key="8">
    <source>
        <dbReference type="EMBL" id="MDL9980115.1"/>
    </source>
</evidence>
<dbReference type="Proteomes" id="UP001235064">
    <property type="component" value="Unassembled WGS sequence"/>
</dbReference>
<evidence type="ECO:0000256" key="3">
    <source>
        <dbReference type="ARBA" id="ARBA00023082"/>
    </source>
</evidence>
<dbReference type="InterPro" id="IPR007627">
    <property type="entry name" value="RNA_pol_sigma70_r2"/>
</dbReference>
<dbReference type="Gene3D" id="1.10.10.10">
    <property type="entry name" value="Winged helix-like DNA-binding domain superfamily/Winged helix DNA-binding domain"/>
    <property type="match status" value="1"/>
</dbReference>
<evidence type="ECO:0000259" key="6">
    <source>
        <dbReference type="Pfam" id="PF08281"/>
    </source>
</evidence>
<dbReference type="InterPro" id="IPR036388">
    <property type="entry name" value="WH-like_DNA-bd_sf"/>
</dbReference>
<feature type="domain" description="RNA polymerase sigma factor 70 region 4 type 2" evidence="6">
    <location>
        <begin position="123"/>
        <end position="165"/>
    </location>
</feature>
<evidence type="ECO:0000256" key="4">
    <source>
        <dbReference type="ARBA" id="ARBA00023163"/>
    </source>
</evidence>
<keyword evidence="4" id="KW-0804">Transcription</keyword>
<gene>
    <name evidence="8" type="ORF">QSV35_12305</name>
</gene>
<evidence type="ECO:0000259" key="5">
    <source>
        <dbReference type="Pfam" id="PF04542"/>
    </source>
</evidence>
<comment type="similarity">
    <text evidence="1">Belongs to the sigma-70 factor family. ECF subfamily.</text>
</comment>
<keyword evidence="9" id="KW-1185">Reference proteome</keyword>
<reference evidence="8 9" key="1">
    <citation type="submission" date="2023-06" db="EMBL/GenBank/DDBJ databases">
        <title>Microbacterium sp. nov., isolated from a waste landfill.</title>
        <authorList>
            <person name="Wen W."/>
        </authorList>
    </citation>
    <scope>NUCLEOTIDE SEQUENCE [LARGE SCALE GENOMIC DNA]</scope>
    <source>
        <strain evidence="8 9">ASV49</strain>
    </source>
</reference>
<dbReference type="InterPro" id="IPR013249">
    <property type="entry name" value="RNA_pol_sigma70_r4_t2"/>
</dbReference>
<evidence type="ECO:0000259" key="7">
    <source>
        <dbReference type="Pfam" id="PF20239"/>
    </source>
</evidence>
<dbReference type="PANTHER" id="PTHR47756:SF2">
    <property type="entry name" value="BLL6612 PROTEIN"/>
    <property type="match status" value="1"/>
</dbReference>
<dbReference type="Pfam" id="PF04542">
    <property type="entry name" value="Sigma70_r2"/>
    <property type="match status" value="1"/>
</dbReference>
<dbReference type="InterPro" id="IPR046531">
    <property type="entry name" value="DUF6596"/>
</dbReference>
<dbReference type="SUPFAM" id="SSF88946">
    <property type="entry name" value="Sigma2 domain of RNA polymerase sigma factors"/>
    <property type="match status" value="1"/>
</dbReference>
<organism evidence="8 9">
    <name type="scientific">Microbacterium candidum</name>
    <dbReference type="NCBI Taxonomy" id="3041922"/>
    <lineage>
        <taxon>Bacteria</taxon>
        <taxon>Bacillati</taxon>
        <taxon>Actinomycetota</taxon>
        <taxon>Actinomycetes</taxon>
        <taxon>Micrococcales</taxon>
        <taxon>Microbacteriaceae</taxon>
        <taxon>Microbacterium</taxon>
    </lineage>
</organism>
<dbReference type="EMBL" id="JASXSZ010000003">
    <property type="protein sequence ID" value="MDL9980115.1"/>
    <property type="molecule type" value="Genomic_DNA"/>
</dbReference>
<dbReference type="Gene3D" id="1.10.1740.10">
    <property type="match status" value="1"/>
</dbReference>
<accession>A0ABT7N0C5</accession>
<evidence type="ECO:0000256" key="2">
    <source>
        <dbReference type="ARBA" id="ARBA00023015"/>
    </source>
</evidence>
<keyword evidence="3" id="KW-0731">Sigma factor</keyword>
<dbReference type="SUPFAM" id="SSF88659">
    <property type="entry name" value="Sigma3 and sigma4 domains of RNA polymerase sigma factors"/>
    <property type="match status" value="1"/>
</dbReference>
<feature type="domain" description="RNA polymerase sigma-70 region 2" evidence="5">
    <location>
        <begin position="9"/>
        <end position="74"/>
    </location>
</feature>
<evidence type="ECO:0000313" key="9">
    <source>
        <dbReference type="Proteomes" id="UP001235064"/>
    </source>
</evidence>
<dbReference type="InterPro" id="IPR013325">
    <property type="entry name" value="RNA_pol_sigma_r2"/>
</dbReference>
<sequence>MTSRIEDAYRADAGRILGAVTAYTGDLQLAEDAVQDAFLRALAQERSGARIDNPAAWITTAARRIAIDHVRRAQTADRALSALAFEARRAAPPYPGEDDMAGFAFTGDERLELILMVCHPDIAEETQLALALRFVCGVPTRDVAAMLLVPEATMAARLTRAKKRLHDSPVRFAMDDVRQVRARLPVALAVIYLVYTAGYAAPTREESTRLRGDAVDLARDALRIAPGEPEASGLLGLLLLTEARQATRVDPAGELVDLATADRIAWDEDLIAEGESLATRALQAGTGRFALQAGIAGLHDLAPRWDATDWTSIARLYDGLVAVWPAPSARLARLVARGHSAAVGPGCARDELDADDLFTGTLAAQAYAARADMSARTGDIAEAAADYRRAIDYETDAAARRYLERKLTVLG</sequence>
<name>A0ABT7N0C5_9MICO</name>
<comment type="caution">
    <text evidence="8">The sequence shown here is derived from an EMBL/GenBank/DDBJ whole genome shotgun (WGS) entry which is preliminary data.</text>
</comment>
<protein>
    <submittedName>
        <fullName evidence="8">Sigma factor</fullName>
    </submittedName>
</protein>
<evidence type="ECO:0000256" key="1">
    <source>
        <dbReference type="ARBA" id="ARBA00010641"/>
    </source>
</evidence>
<feature type="domain" description="DUF6596" evidence="7">
    <location>
        <begin position="183"/>
        <end position="281"/>
    </location>
</feature>
<dbReference type="Pfam" id="PF20239">
    <property type="entry name" value="DUF6596"/>
    <property type="match status" value="1"/>
</dbReference>